<dbReference type="AlphaFoldDB" id="X1G1G8"/>
<dbReference type="EMBL" id="BARU01010641">
    <property type="protein sequence ID" value="GAH35429.1"/>
    <property type="molecule type" value="Genomic_DNA"/>
</dbReference>
<name>X1G1G8_9ZZZZ</name>
<organism evidence="1">
    <name type="scientific">marine sediment metagenome</name>
    <dbReference type="NCBI Taxonomy" id="412755"/>
    <lineage>
        <taxon>unclassified sequences</taxon>
        <taxon>metagenomes</taxon>
        <taxon>ecological metagenomes</taxon>
    </lineage>
</organism>
<protein>
    <submittedName>
        <fullName evidence="1">Uncharacterized protein</fullName>
    </submittedName>
</protein>
<reference evidence="1" key="1">
    <citation type="journal article" date="2014" name="Front. Microbiol.">
        <title>High frequency of phylogenetically diverse reductive dehalogenase-homologous genes in deep subseafloor sedimentary metagenomes.</title>
        <authorList>
            <person name="Kawai M."/>
            <person name="Futagami T."/>
            <person name="Toyoda A."/>
            <person name="Takaki Y."/>
            <person name="Nishi S."/>
            <person name="Hori S."/>
            <person name="Arai W."/>
            <person name="Tsubouchi T."/>
            <person name="Morono Y."/>
            <person name="Uchiyama I."/>
            <person name="Ito T."/>
            <person name="Fujiyama A."/>
            <person name="Inagaki F."/>
            <person name="Takami H."/>
        </authorList>
    </citation>
    <scope>NUCLEOTIDE SEQUENCE</scope>
    <source>
        <strain evidence="1">Expedition CK06-06</strain>
    </source>
</reference>
<feature type="non-terminal residue" evidence="1">
    <location>
        <position position="85"/>
    </location>
</feature>
<comment type="caution">
    <text evidence="1">The sequence shown here is derived from an EMBL/GenBank/DDBJ whole genome shotgun (WGS) entry which is preliminary data.</text>
</comment>
<gene>
    <name evidence="1" type="ORF">S03H2_20231</name>
</gene>
<proteinExistence type="predicted"/>
<accession>X1G1G8</accession>
<sequence>MESQEFIAREKMKTDYNNEDILGNVKHPICPLNLYFEGGEDKCDTSKCDFSIDTRSCTEMCRIKGDKNMAGDKYDEGKNRLGLIP</sequence>
<evidence type="ECO:0000313" key="1">
    <source>
        <dbReference type="EMBL" id="GAH35429.1"/>
    </source>
</evidence>